<dbReference type="Proteomes" id="UP000694864">
    <property type="component" value="Chromosome 9"/>
</dbReference>
<evidence type="ECO:0000259" key="1">
    <source>
        <dbReference type="Pfam" id="PF08268"/>
    </source>
</evidence>
<dbReference type="GeneID" id="109126546"/>
<dbReference type="NCBIfam" id="TIGR01640">
    <property type="entry name" value="F_box_assoc_1"/>
    <property type="match status" value="1"/>
</dbReference>
<evidence type="ECO:0000313" key="3">
    <source>
        <dbReference type="RefSeq" id="XP_019085761.1"/>
    </source>
</evidence>
<dbReference type="Pfam" id="PF08268">
    <property type="entry name" value="FBA_3"/>
    <property type="match status" value="1"/>
</dbReference>
<dbReference type="PANTHER" id="PTHR31111">
    <property type="entry name" value="BNAA05G37150D PROTEIN-RELATED"/>
    <property type="match status" value="1"/>
</dbReference>
<accession>A0ABM1QG73</accession>
<dbReference type="InterPro" id="IPR017451">
    <property type="entry name" value="F-box-assoc_interact_dom"/>
</dbReference>
<dbReference type="InterPro" id="IPR013187">
    <property type="entry name" value="F-box-assoc_dom_typ3"/>
</dbReference>
<reference evidence="2" key="1">
    <citation type="journal article" date="2014" name="Nat. Commun.">
        <title>The emerging biofuel crop Camelina sativa retains a highly undifferentiated hexaploid genome structure.</title>
        <authorList>
            <person name="Kagale S."/>
            <person name="Koh C."/>
            <person name="Nixon J."/>
            <person name="Bollina V."/>
            <person name="Clarke W.E."/>
            <person name="Tuteja R."/>
            <person name="Spillane C."/>
            <person name="Robinson S.J."/>
            <person name="Links M.G."/>
            <person name="Clarke C."/>
            <person name="Higgins E.E."/>
            <person name="Huebert T."/>
            <person name="Sharpe A.G."/>
            <person name="Parkin I.A."/>
        </authorList>
    </citation>
    <scope>NUCLEOTIDE SEQUENCE [LARGE SCALE GENOMIC DNA]</scope>
    <source>
        <strain evidence="2">cv. DH55</strain>
    </source>
</reference>
<keyword evidence="2" id="KW-1185">Reference proteome</keyword>
<proteinExistence type="predicted"/>
<gene>
    <name evidence="3" type="primary">LOC109126546</name>
</gene>
<organism evidence="2 3">
    <name type="scientific">Camelina sativa</name>
    <name type="common">False flax</name>
    <name type="synonym">Myagrum sativum</name>
    <dbReference type="NCBI Taxonomy" id="90675"/>
    <lineage>
        <taxon>Eukaryota</taxon>
        <taxon>Viridiplantae</taxon>
        <taxon>Streptophyta</taxon>
        <taxon>Embryophyta</taxon>
        <taxon>Tracheophyta</taxon>
        <taxon>Spermatophyta</taxon>
        <taxon>Magnoliopsida</taxon>
        <taxon>eudicotyledons</taxon>
        <taxon>Gunneridae</taxon>
        <taxon>Pentapetalae</taxon>
        <taxon>rosids</taxon>
        <taxon>malvids</taxon>
        <taxon>Brassicales</taxon>
        <taxon>Brassicaceae</taxon>
        <taxon>Camelineae</taxon>
        <taxon>Camelina</taxon>
    </lineage>
</organism>
<reference evidence="3" key="2">
    <citation type="submission" date="2025-08" db="UniProtKB">
        <authorList>
            <consortium name="RefSeq"/>
        </authorList>
    </citation>
    <scope>IDENTIFICATION</scope>
    <source>
        <tissue evidence="3">Leaf</tissue>
    </source>
</reference>
<dbReference type="SUPFAM" id="SSF117281">
    <property type="entry name" value="Kelch motif"/>
    <property type="match status" value="1"/>
</dbReference>
<name>A0ABM1QG73_CAMSA</name>
<dbReference type="InterPro" id="IPR015915">
    <property type="entry name" value="Kelch-typ_b-propeller"/>
</dbReference>
<dbReference type="PANTHER" id="PTHR31111:SF94">
    <property type="entry name" value="E3 UBIQUITIN-PROTEIN LIGASE SGIP1"/>
    <property type="match status" value="1"/>
</dbReference>
<dbReference type="RefSeq" id="XP_019085761.1">
    <property type="nucleotide sequence ID" value="XM_019230216.1"/>
</dbReference>
<evidence type="ECO:0000313" key="2">
    <source>
        <dbReference type="Proteomes" id="UP000694864"/>
    </source>
</evidence>
<feature type="domain" description="F-box associated beta-propeller type 3" evidence="1">
    <location>
        <begin position="1"/>
        <end position="239"/>
    </location>
</feature>
<protein>
    <submittedName>
        <fullName evidence="3">F-box protein At3g47030-like</fullName>
    </submittedName>
</protein>
<sequence length="246" mass="27602">MICNPSTGQYISLPIGTTRGNQMRPYFGYDPVGKVFKVFCVSDDFVCRVATLGTEVVTWRRVECLIPHWSLHSEICIDGVLYYLAGCLEDGTRLGYRVVCFDVKLEKLKFVSGVVGSLIMYSSFINYHGKLGILFPSSSNMESIDLWVLAAVETKLVKWSHTVHEFPDCWFDFVADVDIKIAGMTSAGEIILSTCSLVEPFYVFYFNVNKNTLVKVEIDFGIVAKKASNSKVSTLINHVENVELMD</sequence>